<keyword evidence="3" id="KW-1185">Reference proteome</keyword>
<dbReference type="EMBL" id="SRMB01000001">
    <property type="protein sequence ID" value="TGE29199.1"/>
    <property type="molecule type" value="Genomic_DNA"/>
</dbReference>
<reference evidence="2 3" key="1">
    <citation type="submission" date="2019-04" db="EMBL/GenBank/DDBJ databases">
        <authorList>
            <person name="Feng G."/>
            <person name="Zhang J."/>
            <person name="Zhu H."/>
        </authorList>
    </citation>
    <scope>NUCLEOTIDE SEQUENCE [LARGE SCALE GENOMIC DNA]</scope>
    <source>
        <strain evidence="2 3">9PBR-1</strain>
    </source>
</reference>
<dbReference type="Proteomes" id="UP000298471">
    <property type="component" value="Unassembled WGS sequence"/>
</dbReference>
<name>A0A4Z0QIS2_9BACT</name>
<feature type="signal peptide" evidence="1">
    <location>
        <begin position="1"/>
        <end position="20"/>
    </location>
</feature>
<comment type="caution">
    <text evidence="2">The sequence shown here is derived from an EMBL/GenBank/DDBJ whole genome shotgun (WGS) entry which is preliminary data.</text>
</comment>
<feature type="chain" id="PRO_5021388937" evidence="1">
    <location>
        <begin position="21"/>
        <end position="237"/>
    </location>
</feature>
<evidence type="ECO:0000313" key="3">
    <source>
        <dbReference type="Proteomes" id="UP000298471"/>
    </source>
</evidence>
<dbReference type="AlphaFoldDB" id="A0A4Z0QIS2"/>
<organism evidence="2 3">
    <name type="scientific">Hymenobacter metallicola</name>
    <dbReference type="NCBI Taxonomy" id="2563114"/>
    <lineage>
        <taxon>Bacteria</taxon>
        <taxon>Pseudomonadati</taxon>
        <taxon>Bacteroidota</taxon>
        <taxon>Cytophagia</taxon>
        <taxon>Cytophagales</taxon>
        <taxon>Hymenobacteraceae</taxon>
        <taxon>Hymenobacter</taxon>
    </lineage>
</organism>
<accession>A0A4Z0QIS2</accession>
<dbReference type="PROSITE" id="PS51257">
    <property type="entry name" value="PROKAR_LIPOPROTEIN"/>
    <property type="match status" value="1"/>
</dbReference>
<dbReference type="OrthoDB" id="8757135at2"/>
<protein>
    <submittedName>
        <fullName evidence="2">Uncharacterized protein</fullName>
    </submittedName>
</protein>
<evidence type="ECO:0000313" key="2">
    <source>
        <dbReference type="EMBL" id="TGE29199.1"/>
    </source>
</evidence>
<proteinExistence type="predicted"/>
<sequence length="237" mass="26276">MLPIKPVFSVLAALSVGLLAGCEQQHTVAATTLPQSSEAPPPTRNATLYQDSVYELIGPAHQYATIIRIDSPAPAARPGVDILFRNEAIYVLGDTALRGSFELYQKFSYRHAFTDFPAAAGRGPHVRPDFTTNPHARWHRTRIREGAKQPANFAGHYRLITWGCGSSCQMSALVDQHTGRIYDVPETAAGLEYHLNSRLLITDYSDEEAGPRSFLLNSIYPPPAFYLWTGSRFEQLD</sequence>
<gene>
    <name evidence="2" type="ORF">E5K02_07030</name>
</gene>
<evidence type="ECO:0000256" key="1">
    <source>
        <dbReference type="SAM" id="SignalP"/>
    </source>
</evidence>
<dbReference type="RefSeq" id="WP_135393399.1">
    <property type="nucleotide sequence ID" value="NZ_SRMB01000001.1"/>
</dbReference>
<keyword evidence="1" id="KW-0732">Signal</keyword>